<feature type="domain" description="HPt" evidence="3">
    <location>
        <begin position="22"/>
        <end position="120"/>
    </location>
</feature>
<dbReference type="Gene3D" id="1.20.120.160">
    <property type="entry name" value="HPT domain"/>
    <property type="match status" value="1"/>
</dbReference>
<protein>
    <recommendedName>
        <fullName evidence="3">HPt domain-containing protein</fullName>
    </recommendedName>
</protein>
<dbReference type="GO" id="GO:0004672">
    <property type="term" value="F:protein kinase activity"/>
    <property type="evidence" value="ECO:0007669"/>
    <property type="project" value="UniProtKB-ARBA"/>
</dbReference>
<proteinExistence type="predicted"/>
<keyword evidence="1" id="KW-0902">Two-component regulatory system</keyword>
<evidence type="ECO:0000313" key="4">
    <source>
        <dbReference type="EMBL" id="CAA6801195.1"/>
    </source>
</evidence>
<dbReference type="InterPro" id="IPR036641">
    <property type="entry name" value="HPT_dom_sf"/>
</dbReference>
<reference evidence="4" key="1">
    <citation type="submission" date="2020-01" db="EMBL/GenBank/DDBJ databases">
        <authorList>
            <person name="Meier V. D."/>
            <person name="Meier V D."/>
        </authorList>
    </citation>
    <scope>NUCLEOTIDE SEQUENCE</scope>
    <source>
        <strain evidence="4">HLG_WM_MAG_08</strain>
    </source>
</reference>
<feature type="modified residue" description="Phosphohistidine" evidence="2">
    <location>
        <position position="61"/>
    </location>
</feature>
<dbReference type="AlphaFoldDB" id="A0A6S6SDV5"/>
<dbReference type="Pfam" id="PF01627">
    <property type="entry name" value="Hpt"/>
    <property type="match status" value="1"/>
</dbReference>
<keyword evidence="2" id="KW-0597">Phosphoprotein</keyword>
<dbReference type="SUPFAM" id="SSF47226">
    <property type="entry name" value="Histidine-containing phosphotransfer domain, HPT domain"/>
    <property type="match status" value="1"/>
</dbReference>
<evidence type="ECO:0000256" key="1">
    <source>
        <dbReference type="ARBA" id="ARBA00023012"/>
    </source>
</evidence>
<dbReference type="EMBL" id="CACVAV010000020">
    <property type="protein sequence ID" value="CAA6801195.1"/>
    <property type="molecule type" value="Genomic_DNA"/>
</dbReference>
<dbReference type="GO" id="GO:0000160">
    <property type="term" value="P:phosphorelay signal transduction system"/>
    <property type="evidence" value="ECO:0007669"/>
    <property type="project" value="UniProtKB-KW"/>
</dbReference>
<sequence>MSKLSINPIDMDTYSQLEELMGDEGFQEIIDFFMLDTHKAMKSIPHAINHQHSDHVGAICHKLKSSCKLLGAFTMAELCGLLEAYKDNKDDLFAAQTFLKLEAEFQRVEQQLKEEMIVEL</sequence>
<gene>
    <name evidence="4" type="ORF">HELGO_WM28190</name>
</gene>
<accession>A0A6S6SDV5</accession>
<evidence type="ECO:0000259" key="3">
    <source>
        <dbReference type="PROSITE" id="PS50894"/>
    </source>
</evidence>
<organism evidence="4">
    <name type="scientific">uncultured Thiotrichaceae bacterium</name>
    <dbReference type="NCBI Taxonomy" id="298394"/>
    <lineage>
        <taxon>Bacteria</taxon>
        <taxon>Pseudomonadati</taxon>
        <taxon>Pseudomonadota</taxon>
        <taxon>Gammaproteobacteria</taxon>
        <taxon>Thiotrichales</taxon>
        <taxon>Thiotrichaceae</taxon>
        <taxon>environmental samples</taxon>
    </lineage>
</organism>
<name>A0A6S6SDV5_9GAMM</name>
<evidence type="ECO:0000256" key="2">
    <source>
        <dbReference type="PROSITE-ProRule" id="PRU00110"/>
    </source>
</evidence>
<dbReference type="PROSITE" id="PS50894">
    <property type="entry name" value="HPT"/>
    <property type="match status" value="1"/>
</dbReference>
<dbReference type="InterPro" id="IPR008207">
    <property type="entry name" value="Sig_transdc_His_kin_Hpt_dom"/>
</dbReference>